<protein>
    <recommendedName>
        <fullName evidence="7">NADH:quinone oxidoreductase/Mrp antiporter transmembrane domain-containing protein</fullName>
    </recommendedName>
</protein>
<feature type="transmembrane region" description="Helical" evidence="6">
    <location>
        <begin position="253"/>
        <end position="273"/>
    </location>
</feature>
<evidence type="ECO:0000259" key="7">
    <source>
        <dbReference type="Pfam" id="PF00361"/>
    </source>
</evidence>
<dbReference type="GO" id="GO:0015990">
    <property type="term" value="P:electron transport coupled proton transport"/>
    <property type="evidence" value="ECO:0007669"/>
    <property type="project" value="TreeGrafter"/>
</dbReference>
<dbReference type="InterPro" id="IPR010227">
    <property type="entry name" value="NADH_Q_OxRdtase_chainM/4"/>
</dbReference>
<feature type="transmembrane region" description="Helical" evidence="6">
    <location>
        <begin position="381"/>
        <end position="402"/>
    </location>
</feature>
<feature type="transmembrane region" description="Helical" evidence="6">
    <location>
        <begin position="171"/>
        <end position="191"/>
    </location>
</feature>
<dbReference type="NCBIfam" id="TIGR01972">
    <property type="entry name" value="NDH_I_M"/>
    <property type="match status" value="1"/>
</dbReference>
<feature type="transmembrane region" description="Helical" evidence="6">
    <location>
        <begin position="116"/>
        <end position="133"/>
    </location>
</feature>
<dbReference type="InterPro" id="IPR001750">
    <property type="entry name" value="ND/Mrp_TM"/>
</dbReference>
<accession>A0A2R6AJD4</accession>
<evidence type="ECO:0000313" key="8">
    <source>
        <dbReference type="EMBL" id="PSN86492.1"/>
    </source>
</evidence>
<evidence type="ECO:0000256" key="1">
    <source>
        <dbReference type="ARBA" id="ARBA00004141"/>
    </source>
</evidence>
<name>A0A2R6AJD4_9ARCH</name>
<dbReference type="AlphaFoldDB" id="A0A2R6AJD4"/>
<dbReference type="EMBL" id="NEXD01000005">
    <property type="protein sequence ID" value="PSN86492.1"/>
    <property type="molecule type" value="Genomic_DNA"/>
</dbReference>
<comment type="similarity">
    <text evidence="2">Belongs to the complex I subunit 4 family.</text>
</comment>
<proteinExistence type="inferred from homology"/>
<evidence type="ECO:0000256" key="2">
    <source>
        <dbReference type="ARBA" id="ARBA00009025"/>
    </source>
</evidence>
<dbReference type="Pfam" id="PF00361">
    <property type="entry name" value="Proton_antipo_M"/>
    <property type="match status" value="1"/>
</dbReference>
<evidence type="ECO:0000256" key="5">
    <source>
        <dbReference type="ARBA" id="ARBA00023136"/>
    </source>
</evidence>
<feature type="transmembrane region" description="Helical" evidence="6">
    <location>
        <begin position="279"/>
        <end position="300"/>
    </location>
</feature>
<dbReference type="PANTHER" id="PTHR43507:SF1">
    <property type="entry name" value="NADH-UBIQUINONE OXIDOREDUCTASE CHAIN 4"/>
    <property type="match status" value="1"/>
</dbReference>
<evidence type="ECO:0000256" key="4">
    <source>
        <dbReference type="ARBA" id="ARBA00022989"/>
    </source>
</evidence>
<evidence type="ECO:0000256" key="3">
    <source>
        <dbReference type="ARBA" id="ARBA00022692"/>
    </source>
</evidence>
<keyword evidence="3 6" id="KW-0812">Transmembrane</keyword>
<evidence type="ECO:0000313" key="9">
    <source>
        <dbReference type="Proteomes" id="UP000240569"/>
    </source>
</evidence>
<dbReference type="GO" id="GO:0008137">
    <property type="term" value="F:NADH dehydrogenase (ubiquinone) activity"/>
    <property type="evidence" value="ECO:0007669"/>
    <property type="project" value="InterPro"/>
</dbReference>
<feature type="transmembrane region" description="Helical" evidence="6">
    <location>
        <begin position="459"/>
        <end position="478"/>
    </location>
</feature>
<feature type="transmembrane region" description="Helical" evidence="6">
    <location>
        <begin position="139"/>
        <end position="159"/>
    </location>
</feature>
<gene>
    <name evidence="8" type="ORF">B9Q02_01935</name>
</gene>
<feature type="domain" description="NADH:quinone oxidoreductase/Mrp antiporter transmembrane" evidence="7">
    <location>
        <begin position="135"/>
        <end position="426"/>
    </location>
</feature>
<organism evidence="8 9">
    <name type="scientific">Candidatus Marsarchaeota G1 archaeon BE_D</name>
    <dbReference type="NCBI Taxonomy" id="1978156"/>
    <lineage>
        <taxon>Archaea</taxon>
        <taxon>Candidatus Marsarchaeota</taxon>
        <taxon>Candidatus Marsarchaeota group 1</taxon>
    </lineage>
</organism>
<evidence type="ECO:0000256" key="6">
    <source>
        <dbReference type="SAM" id="Phobius"/>
    </source>
</evidence>
<feature type="transmembrane region" description="Helical" evidence="6">
    <location>
        <begin position="219"/>
        <end position="241"/>
    </location>
</feature>
<dbReference type="Proteomes" id="UP000240569">
    <property type="component" value="Unassembled WGS sequence"/>
</dbReference>
<keyword evidence="4 6" id="KW-1133">Transmembrane helix</keyword>
<comment type="caution">
    <text evidence="8">The sequence shown here is derived from an EMBL/GenBank/DDBJ whole genome shotgun (WGS) entry which is preliminary data.</text>
</comment>
<dbReference type="PANTHER" id="PTHR43507">
    <property type="entry name" value="NADH-UBIQUINONE OXIDOREDUCTASE CHAIN 4"/>
    <property type="match status" value="1"/>
</dbReference>
<sequence length="496" mass="53782">MDFVVLSVFFPLVTGFALLFVGATKRGDAIAFRFALVSSAVTLLLSLFVLLSYGLNPLKWQFGEFSEYSSYAWLPQLGINLTFGVDGISVPLVVLTTVTTLCSVLASKNTITQRQAFYYSLLLITESGVLGVFTSLNLFVFFIFWEIVLIPMFFLIGVWGGGRREYAAYKFLIYTHVGSVVMLIGIFLAYFSTNSSTFDLVVISKALSSASFPQSLKSAIFATLVFGFFVKMPIFPFHTWLPDAHVEAPSPVSVILAALLLKMGGYGLIRFAFEMIPSVAQAYAHWLLILGLVSALYASFVTFRQVDVKRMVALSSISHMGFVLIGVASLTPIGLVGAVFQMFSHGVIIGSLFLLAGFIGESTGTRDIPKLSGLAHLMPKLGGFITFASLAAVGLPGLSGFVGEYMIITSALSVNVYAGILTATVLAITLGYFTWMLQRVVFSEPLKGIHFHDLSGSELVSLSIFAIFIIALGVYPLILQSYIAPSAQLIVKLAGW</sequence>
<reference evidence="8 9" key="1">
    <citation type="submission" date="2017-04" db="EMBL/GenBank/DDBJ databases">
        <title>Novel microbial lineages endemic to geothermal iron-oxide mats fill important gaps in the evolutionary history of Archaea.</title>
        <authorList>
            <person name="Jay Z.J."/>
            <person name="Beam J.P."/>
            <person name="Dlakic M."/>
            <person name="Rusch D.B."/>
            <person name="Kozubal M.A."/>
            <person name="Inskeep W.P."/>
        </authorList>
    </citation>
    <scope>NUCLEOTIDE SEQUENCE [LARGE SCALE GENOMIC DNA]</scope>
    <source>
        <strain evidence="8">BE_D</strain>
    </source>
</reference>
<dbReference type="GO" id="GO:0003954">
    <property type="term" value="F:NADH dehydrogenase activity"/>
    <property type="evidence" value="ECO:0007669"/>
    <property type="project" value="TreeGrafter"/>
</dbReference>
<dbReference type="GO" id="GO:0016020">
    <property type="term" value="C:membrane"/>
    <property type="evidence" value="ECO:0007669"/>
    <property type="project" value="UniProtKB-SubCell"/>
</dbReference>
<feature type="transmembrane region" description="Helical" evidence="6">
    <location>
        <begin position="73"/>
        <end position="104"/>
    </location>
</feature>
<dbReference type="PRINTS" id="PR01437">
    <property type="entry name" value="NUOXDRDTASE4"/>
</dbReference>
<comment type="subcellular location">
    <subcellularLocation>
        <location evidence="1">Membrane</location>
        <topology evidence="1">Multi-pass membrane protein</topology>
    </subcellularLocation>
</comment>
<dbReference type="GO" id="GO:0048039">
    <property type="term" value="F:ubiquinone binding"/>
    <property type="evidence" value="ECO:0007669"/>
    <property type="project" value="TreeGrafter"/>
</dbReference>
<feature type="transmembrane region" description="Helical" evidence="6">
    <location>
        <begin position="6"/>
        <end position="23"/>
    </location>
</feature>
<feature type="transmembrane region" description="Helical" evidence="6">
    <location>
        <begin position="312"/>
        <end position="336"/>
    </location>
</feature>
<feature type="transmembrane region" description="Helical" evidence="6">
    <location>
        <begin position="414"/>
        <end position="438"/>
    </location>
</feature>
<keyword evidence="5 6" id="KW-0472">Membrane</keyword>
<dbReference type="InterPro" id="IPR003918">
    <property type="entry name" value="NADH_UbQ_OxRdtase"/>
</dbReference>
<feature type="transmembrane region" description="Helical" evidence="6">
    <location>
        <begin position="30"/>
        <end position="53"/>
    </location>
</feature>
<dbReference type="GO" id="GO:0042773">
    <property type="term" value="P:ATP synthesis coupled electron transport"/>
    <property type="evidence" value="ECO:0007669"/>
    <property type="project" value="InterPro"/>
</dbReference>